<protein>
    <recommendedName>
        <fullName evidence="3">Sulphotransferase Stf0 domain-containing protein</fullName>
    </recommendedName>
</protein>
<dbReference type="Proteomes" id="UP000593737">
    <property type="component" value="Chromosome"/>
</dbReference>
<dbReference type="InterPro" id="IPR027417">
    <property type="entry name" value="P-loop_NTPase"/>
</dbReference>
<organism evidence="1 2">
    <name type="scientific">Candidatus Nitrospira kreftii</name>
    <dbReference type="NCBI Taxonomy" id="2652173"/>
    <lineage>
        <taxon>Bacteria</taxon>
        <taxon>Pseudomonadati</taxon>
        <taxon>Nitrospirota</taxon>
        <taxon>Nitrospiria</taxon>
        <taxon>Nitrospirales</taxon>
        <taxon>Nitrospiraceae</taxon>
        <taxon>Nitrospira</taxon>
    </lineage>
</organism>
<accession>A0A7S8FCW3</accession>
<evidence type="ECO:0000313" key="1">
    <source>
        <dbReference type="EMBL" id="QPD03472.1"/>
    </source>
</evidence>
<dbReference type="SUPFAM" id="SSF52540">
    <property type="entry name" value="P-loop containing nucleoside triphosphate hydrolases"/>
    <property type="match status" value="1"/>
</dbReference>
<reference evidence="1 2" key="1">
    <citation type="journal article" date="2020" name="ISME J.">
        <title>Enrichment and physiological characterization of a novel comammox Nitrospira indicates ammonium inhibition of complete nitrification.</title>
        <authorList>
            <person name="Sakoula D."/>
            <person name="Koch H."/>
            <person name="Frank J."/>
            <person name="Jetten M.S.M."/>
            <person name="van Kessel M.A.H.J."/>
            <person name="Lucker S."/>
        </authorList>
    </citation>
    <scope>NUCLEOTIDE SEQUENCE [LARGE SCALE GENOMIC DNA]</scope>
    <source>
        <strain evidence="1">Comreactor17</strain>
    </source>
</reference>
<dbReference type="KEGG" id="nkf:Nkreftii_001246"/>
<proteinExistence type="predicted"/>
<evidence type="ECO:0008006" key="3">
    <source>
        <dbReference type="Google" id="ProtNLM"/>
    </source>
</evidence>
<gene>
    <name evidence="1" type="ORF">Nkreftii_001246</name>
</gene>
<dbReference type="Pfam" id="PF13469">
    <property type="entry name" value="Sulfotransfer_3"/>
    <property type="match status" value="1"/>
</dbReference>
<evidence type="ECO:0000313" key="2">
    <source>
        <dbReference type="Proteomes" id="UP000593737"/>
    </source>
</evidence>
<sequence length="254" mass="29833">MLKKFVLVTRGRTGSTAVLDELGKSSRLCTTQELFLRQPTSAKNWNHYYSLLPPFDLWKQQGGWWKRRFPYYDSDRQQARRYLVHAETLAHRKGVEGFGWKVLSHQFEERPFLSELLERHGYRAIYLRRNSVRQVLSGMVANQRGIYNSLEKIVDERRYHIEIDRFQWLVRWERECLKNDCVGLATAGFDFIEISYEDFCADRHAFYANIFHFLNLPMELPPASDFVKVIDDPKSVIENYDEVSAAAVALGEAL</sequence>
<name>A0A7S8FCW3_9BACT</name>
<dbReference type="Gene3D" id="3.40.50.300">
    <property type="entry name" value="P-loop containing nucleotide triphosphate hydrolases"/>
    <property type="match status" value="1"/>
</dbReference>
<dbReference type="AlphaFoldDB" id="A0A7S8FCW3"/>
<dbReference type="EMBL" id="CP047423">
    <property type="protein sequence ID" value="QPD03472.1"/>
    <property type="molecule type" value="Genomic_DNA"/>
</dbReference>